<name>A0A1Y0HJ90_9BACT</name>
<keyword evidence="6 8" id="KW-1133">Transmembrane helix</keyword>
<keyword evidence="5 8" id="KW-0812">Transmembrane</keyword>
<sequence length="248" mass="28243">MESDFFIFEILIVLLAGFFHGIVGFGFPMIATPLFVLFLDLKQAVLYTLFPTLITNVVSLKKANSFSDIWRGFWLLILSVMVGSILGTQLLVAHYSHYYKLILAGVMLLYLNKERLHLSLTRAVAEQKNMTTIIMGVLSGLVGGMANIMSPMLIMLILEFKLDKKRAIGVMSFCFIANKILQILIFGYHGSFSFDNGALIILFVFISLIGFWIGNKIHERIDEKLYTAILNKMLWVISFYLIYSTFYM</sequence>
<feature type="transmembrane region" description="Helical" evidence="8">
    <location>
        <begin position="196"/>
        <end position="213"/>
    </location>
</feature>
<evidence type="ECO:0000256" key="1">
    <source>
        <dbReference type="ARBA" id="ARBA00004651"/>
    </source>
</evidence>
<evidence type="ECO:0000313" key="10">
    <source>
        <dbReference type="Proteomes" id="UP000196005"/>
    </source>
</evidence>
<protein>
    <recommendedName>
        <fullName evidence="8">Probable membrane transporter protein</fullName>
    </recommendedName>
</protein>
<gene>
    <name evidence="9" type="ORF">Sdiek1_0291</name>
</gene>
<dbReference type="PANTHER" id="PTHR30269:SF37">
    <property type="entry name" value="MEMBRANE TRANSPORTER PROTEIN"/>
    <property type="match status" value="1"/>
</dbReference>
<dbReference type="AlphaFoldDB" id="A0A1Y0HJ90"/>
<feature type="transmembrane region" description="Helical" evidence="8">
    <location>
        <begin position="72"/>
        <end position="91"/>
    </location>
</feature>
<evidence type="ECO:0000256" key="4">
    <source>
        <dbReference type="ARBA" id="ARBA00022475"/>
    </source>
</evidence>
<keyword evidence="4 8" id="KW-1003">Cell membrane</keyword>
<evidence type="ECO:0000313" key="9">
    <source>
        <dbReference type="EMBL" id="ARU47474.1"/>
    </source>
</evidence>
<feature type="transmembrane region" description="Helical" evidence="8">
    <location>
        <begin position="225"/>
        <end position="243"/>
    </location>
</feature>
<dbReference type="EMBL" id="CP021416">
    <property type="protein sequence ID" value="ARU47474.1"/>
    <property type="molecule type" value="Genomic_DNA"/>
</dbReference>
<evidence type="ECO:0000256" key="3">
    <source>
        <dbReference type="ARBA" id="ARBA00022448"/>
    </source>
</evidence>
<organism evidence="9 10">
    <name type="scientific">Sulfurospirillum diekertiae</name>
    <dbReference type="NCBI Taxonomy" id="1854492"/>
    <lineage>
        <taxon>Bacteria</taxon>
        <taxon>Pseudomonadati</taxon>
        <taxon>Campylobacterota</taxon>
        <taxon>Epsilonproteobacteria</taxon>
        <taxon>Campylobacterales</taxon>
        <taxon>Sulfurospirillaceae</taxon>
        <taxon>Sulfurospirillum</taxon>
    </lineage>
</organism>
<dbReference type="OrthoDB" id="9155169at2"/>
<comment type="subcellular location">
    <subcellularLocation>
        <location evidence="1 8">Cell membrane</location>
        <topology evidence="1 8">Multi-pass membrane protein</topology>
    </subcellularLocation>
</comment>
<dbReference type="GO" id="GO:0005886">
    <property type="term" value="C:plasma membrane"/>
    <property type="evidence" value="ECO:0007669"/>
    <property type="project" value="UniProtKB-SubCell"/>
</dbReference>
<dbReference type="Proteomes" id="UP000196005">
    <property type="component" value="Chromosome"/>
</dbReference>
<feature type="transmembrane region" description="Helical" evidence="8">
    <location>
        <begin position="170"/>
        <end position="190"/>
    </location>
</feature>
<dbReference type="Pfam" id="PF01925">
    <property type="entry name" value="TauE"/>
    <property type="match status" value="1"/>
</dbReference>
<dbReference type="PANTHER" id="PTHR30269">
    <property type="entry name" value="TRANSMEMBRANE PROTEIN YFCA"/>
    <property type="match status" value="1"/>
</dbReference>
<evidence type="ECO:0000256" key="6">
    <source>
        <dbReference type="ARBA" id="ARBA00022989"/>
    </source>
</evidence>
<feature type="transmembrane region" description="Helical" evidence="8">
    <location>
        <begin position="6"/>
        <end position="37"/>
    </location>
</feature>
<evidence type="ECO:0000256" key="8">
    <source>
        <dbReference type="RuleBase" id="RU363041"/>
    </source>
</evidence>
<feature type="transmembrane region" description="Helical" evidence="8">
    <location>
        <begin position="44"/>
        <end position="60"/>
    </location>
</feature>
<dbReference type="InterPro" id="IPR002781">
    <property type="entry name" value="TM_pro_TauE-like"/>
</dbReference>
<keyword evidence="7 8" id="KW-0472">Membrane</keyword>
<evidence type="ECO:0000256" key="7">
    <source>
        <dbReference type="ARBA" id="ARBA00023136"/>
    </source>
</evidence>
<dbReference type="RefSeq" id="WP_087437564.1">
    <property type="nucleotide sequence ID" value="NZ_CP021416.1"/>
</dbReference>
<keyword evidence="10" id="KW-1185">Reference proteome</keyword>
<dbReference type="KEGG" id="suls:Sdiek1_0291"/>
<dbReference type="InterPro" id="IPR052017">
    <property type="entry name" value="TSUP"/>
</dbReference>
<feature type="transmembrane region" description="Helical" evidence="8">
    <location>
        <begin position="133"/>
        <end position="158"/>
    </location>
</feature>
<evidence type="ECO:0000256" key="5">
    <source>
        <dbReference type="ARBA" id="ARBA00022692"/>
    </source>
</evidence>
<accession>A0A1Y0HJ90</accession>
<comment type="similarity">
    <text evidence="2 8">Belongs to the 4-toluene sulfonate uptake permease (TSUP) (TC 2.A.102) family.</text>
</comment>
<reference evidence="10" key="1">
    <citation type="submission" date="2017-05" db="EMBL/GenBank/DDBJ databases">
        <title>Dechlorination kinetics govern the competition between two new strains of the genus Sulfurospirillum.</title>
        <authorList>
            <person name="Buttet G.F."/>
            <person name="Murray A.M."/>
            <person name="Goris T."/>
            <person name="Burion M."/>
            <person name="Lin B."/>
            <person name="Rolle M."/>
            <person name="Maillard J."/>
        </authorList>
    </citation>
    <scope>NUCLEOTIDE SEQUENCE [LARGE SCALE GENOMIC DNA]</scope>
    <source>
        <strain evidence="10">SL2-1</strain>
    </source>
</reference>
<keyword evidence="3" id="KW-0813">Transport</keyword>
<evidence type="ECO:0000256" key="2">
    <source>
        <dbReference type="ARBA" id="ARBA00009142"/>
    </source>
</evidence>
<proteinExistence type="inferred from homology"/>